<dbReference type="Proteomes" id="UP000325218">
    <property type="component" value="Unassembled WGS sequence"/>
</dbReference>
<dbReference type="RefSeq" id="WP_148450751.1">
    <property type="nucleotide sequence ID" value="NZ_VSDO01000001.1"/>
</dbReference>
<evidence type="ECO:0000259" key="3">
    <source>
        <dbReference type="Pfam" id="PF24157"/>
    </source>
</evidence>
<keyword evidence="5" id="KW-1185">Reference proteome</keyword>
<proteinExistence type="predicted"/>
<dbReference type="Gene3D" id="3.40.50.880">
    <property type="match status" value="1"/>
</dbReference>
<comment type="caution">
    <text evidence="4">The sequence shown here is derived from an EMBL/GenBank/DDBJ whole genome shotgun (WGS) entry which is preliminary data.</text>
</comment>
<gene>
    <name evidence="4" type="ORF">FRY98_05775</name>
</gene>
<accession>A0A5D0CZK1</accession>
<feature type="transmembrane region" description="Helical" evidence="1">
    <location>
        <begin position="399"/>
        <end position="418"/>
    </location>
</feature>
<dbReference type="EMBL" id="VSDO01000001">
    <property type="protein sequence ID" value="TYA15160.1"/>
    <property type="molecule type" value="Genomic_DNA"/>
</dbReference>
<feature type="signal peptide" evidence="2">
    <location>
        <begin position="1"/>
        <end position="31"/>
    </location>
</feature>
<sequence length="792" mass="85651">MHSVKRYVMYACLGWMLAAFCVAGIPVSAAAAEPKITVQSEEGFGGLFKSNEWIPLKISLTSDRDISGELVVQTEVPFTGTRISHVQQVELPAGTTKVVTFGIEGDSFSKNNNEIRFYQGSAESGKYIPFSSGTPYLQRASVRGTLIGVLAADPDTMNFLAALNGNVNQAVVAPLKGSDIPNEAALLGSLDVLVMNNFPADSLTREQAEAIRSWVDRGGSLVLAGGQGYPKTAKGFEDLSPVEYKGSADVSSLPNVAKAGGKPLSLNEPFPVSEASLKTGAKADIAEGDLPLFASWSVGKGKVYYAAYDAAMAPLQGWAGHPEVWNRLLREEISANSGSMGHGGMGYGSNLASNISYLLDYFPSLTLPPFSALFWLLLGYAILVAPVLYYILKRIDKREWAWGLIPLIAVLASGAVYMTGTSGKSNLRSHTLSFVELDGKGRALNSTASAIFVPRGGTYNVALPAGTFVSVTREDGLLSGGQAGQSNRQLVRVKPDTTEVKLRDMTHRSLAKLWMGETILPEFGAIKINSSYDDQGRLTGTVTNETHTDLKKAAILSAGKVYQIGDLPPGKTVQIPAGTGVVNTGDYGSTLYPPTGNKEDYLLQRQRGMINQYMGSGSAWTKHTFIAWNEEPLEQDQYEVNGKSPQSDRLNLVTQFFAPSFEQGGAVSIPYGMIGARITEVTAKDWGTEGSNRVNMSNGEMTLEYTLPDLGDLRISRLMIRSTYPGDKTTIMIWNEDLGKWEKFDLGAKFEADLTKKAEAYVRGGVMKVKITAAEWTYFDLPEISLKGKQNR</sequence>
<reference evidence="4 5" key="1">
    <citation type="submission" date="2019-08" db="EMBL/GenBank/DDBJ databases">
        <title>Genome sequencing of Paenibacillus faecis DSM 23593(T).</title>
        <authorList>
            <person name="Kook J.-K."/>
            <person name="Park S.-N."/>
            <person name="Lim Y.K."/>
        </authorList>
    </citation>
    <scope>NUCLEOTIDE SEQUENCE [LARGE SCALE GENOMIC DNA]</scope>
    <source>
        <strain evidence="4 5">DSM 23593</strain>
    </source>
</reference>
<keyword evidence="1" id="KW-0472">Membrane</keyword>
<dbReference type="InterPro" id="IPR029062">
    <property type="entry name" value="Class_I_gatase-like"/>
</dbReference>
<keyword evidence="2" id="KW-0732">Signal</keyword>
<organism evidence="4 5">
    <name type="scientific">Paenibacillus faecis</name>
    <dbReference type="NCBI Taxonomy" id="862114"/>
    <lineage>
        <taxon>Bacteria</taxon>
        <taxon>Bacillati</taxon>
        <taxon>Bacillota</taxon>
        <taxon>Bacilli</taxon>
        <taxon>Bacillales</taxon>
        <taxon>Paenibacillaceae</taxon>
        <taxon>Paenibacillus</taxon>
    </lineage>
</organism>
<feature type="transmembrane region" description="Helical" evidence="1">
    <location>
        <begin position="372"/>
        <end position="392"/>
    </location>
</feature>
<dbReference type="InterPro" id="IPR055831">
    <property type="entry name" value="DUF7408"/>
</dbReference>
<feature type="domain" description="DUF7408" evidence="3">
    <location>
        <begin position="189"/>
        <end position="327"/>
    </location>
</feature>
<keyword evidence="1" id="KW-1133">Transmembrane helix</keyword>
<keyword evidence="1" id="KW-0812">Transmembrane</keyword>
<dbReference type="OrthoDB" id="137965at2"/>
<dbReference type="SUPFAM" id="SSF52317">
    <property type="entry name" value="Class I glutamine amidotransferase-like"/>
    <property type="match status" value="1"/>
</dbReference>
<dbReference type="Pfam" id="PF24157">
    <property type="entry name" value="DUF7408"/>
    <property type="match status" value="1"/>
</dbReference>
<evidence type="ECO:0000256" key="1">
    <source>
        <dbReference type="SAM" id="Phobius"/>
    </source>
</evidence>
<protein>
    <recommendedName>
        <fullName evidence="3">DUF7408 domain-containing protein</fullName>
    </recommendedName>
</protein>
<name>A0A5D0CZK1_9BACL</name>
<evidence type="ECO:0000256" key="2">
    <source>
        <dbReference type="SAM" id="SignalP"/>
    </source>
</evidence>
<evidence type="ECO:0000313" key="5">
    <source>
        <dbReference type="Proteomes" id="UP000325218"/>
    </source>
</evidence>
<dbReference type="AlphaFoldDB" id="A0A5D0CZK1"/>
<feature type="chain" id="PRO_5023142818" description="DUF7408 domain-containing protein" evidence="2">
    <location>
        <begin position="32"/>
        <end position="792"/>
    </location>
</feature>
<evidence type="ECO:0000313" key="4">
    <source>
        <dbReference type="EMBL" id="TYA15160.1"/>
    </source>
</evidence>